<dbReference type="InterPro" id="IPR050583">
    <property type="entry name" value="Mycobacterial_A85_antigen"/>
</dbReference>
<evidence type="ECO:0000313" key="3">
    <source>
        <dbReference type="Proteomes" id="UP000236728"/>
    </source>
</evidence>
<evidence type="ECO:0000256" key="1">
    <source>
        <dbReference type="SAM" id="SignalP"/>
    </source>
</evidence>
<accession>A0A1H5T475</accession>
<gene>
    <name evidence="2" type="ORF">SAMN05421819_0474</name>
</gene>
<dbReference type="Gene3D" id="3.40.50.1820">
    <property type="entry name" value="alpha/beta hydrolase"/>
    <property type="match status" value="1"/>
</dbReference>
<evidence type="ECO:0000313" key="2">
    <source>
        <dbReference type="EMBL" id="SEF57712.1"/>
    </source>
</evidence>
<dbReference type="InterPro" id="IPR000801">
    <property type="entry name" value="Esterase-like"/>
</dbReference>
<dbReference type="PANTHER" id="PTHR48098">
    <property type="entry name" value="ENTEROCHELIN ESTERASE-RELATED"/>
    <property type="match status" value="1"/>
</dbReference>
<dbReference type="RefSeq" id="WP_103931400.1">
    <property type="nucleotide sequence ID" value="NZ_FNVA01000001.1"/>
</dbReference>
<sequence length="302" mass="33621">MMRLRMKASGLLVTVLLILPSGCRTTSPVAVDRPRIPDSVHMTDLTLHSTILGQDVPVRVVAPAVLAPGRPLSVMYVLHGAGEDYRNWTNETPIAEFASRNVLLVMPDGLQTYYVNDALGHRYEDFFFDELIPAIHSQFPTAAKDRAHTAIMGNSRGGFAATLYGLKHPEMFSYVVALSSAMDLADRHFRWRNLRESLHYRRVFGPRGSSVRRDNDPYRIVRSMAPADAPYLDLSCGDKDVLLPSNEAMAALLEQRGFARRWIKVPGDHNWGVWNGQLSGIEDRLALHLGLDTSASPSSSLR</sequence>
<feature type="chain" id="PRO_5009284602" evidence="1">
    <location>
        <begin position="27"/>
        <end position="302"/>
    </location>
</feature>
<dbReference type="OrthoDB" id="9803578at2"/>
<dbReference type="GO" id="GO:0016787">
    <property type="term" value="F:hydrolase activity"/>
    <property type="evidence" value="ECO:0007669"/>
    <property type="project" value="UniProtKB-KW"/>
</dbReference>
<dbReference type="Pfam" id="PF00756">
    <property type="entry name" value="Esterase"/>
    <property type="match status" value="1"/>
</dbReference>
<reference evidence="2 3" key="1">
    <citation type="submission" date="2016-10" db="EMBL/GenBank/DDBJ databases">
        <authorList>
            <person name="de Groot N.N."/>
        </authorList>
    </citation>
    <scope>NUCLEOTIDE SEQUENCE [LARGE SCALE GENOMIC DNA]</scope>
    <source>
        <strain evidence="2 3">DSM 22489</strain>
    </source>
</reference>
<dbReference type="SUPFAM" id="SSF53474">
    <property type="entry name" value="alpha/beta-Hydrolases"/>
    <property type="match status" value="1"/>
</dbReference>
<name>A0A1H5T475_9BACT</name>
<dbReference type="AlphaFoldDB" id="A0A1H5T475"/>
<organism evidence="2 3">
    <name type="scientific">Bryocella elongata</name>
    <dbReference type="NCBI Taxonomy" id="863522"/>
    <lineage>
        <taxon>Bacteria</taxon>
        <taxon>Pseudomonadati</taxon>
        <taxon>Acidobacteriota</taxon>
        <taxon>Terriglobia</taxon>
        <taxon>Terriglobales</taxon>
        <taxon>Acidobacteriaceae</taxon>
        <taxon>Bryocella</taxon>
    </lineage>
</organism>
<dbReference type="InterPro" id="IPR029058">
    <property type="entry name" value="AB_hydrolase_fold"/>
</dbReference>
<dbReference type="EMBL" id="FNVA01000001">
    <property type="protein sequence ID" value="SEF57712.1"/>
    <property type="molecule type" value="Genomic_DNA"/>
</dbReference>
<proteinExistence type="predicted"/>
<feature type="signal peptide" evidence="1">
    <location>
        <begin position="1"/>
        <end position="26"/>
    </location>
</feature>
<dbReference type="Proteomes" id="UP000236728">
    <property type="component" value="Unassembled WGS sequence"/>
</dbReference>
<keyword evidence="3" id="KW-1185">Reference proteome</keyword>
<keyword evidence="1" id="KW-0732">Signal</keyword>
<protein>
    <submittedName>
        <fullName evidence="2">S-formylglutathione hydrolase FrmB</fullName>
    </submittedName>
</protein>
<keyword evidence="2" id="KW-0378">Hydrolase</keyword>